<evidence type="ECO:0008006" key="5">
    <source>
        <dbReference type="Google" id="ProtNLM"/>
    </source>
</evidence>
<feature type="chain" id="PRO_5039676819" description="Lipoprotein" evidence="2">
    <location>
        <begin position="23"/>
        <end position="335"/>
    </location>
</feature>
<evidence type="ECO:0000256" key="2">
    <source>
        <dbReference type="SAM" id="SignalP"/>
    </source>
</evidence>
<dbReference type="PANTHER" id="PTHR39335:SF1">
    <property type="entry name" value="BLL4220 PROTEIN"/>
    <property type="match status" value="1"/>
</dbReference>
<dbReference type="InterPro" id="IPR005297">
    <property type="entry name" value="Lipoprotein_repeat"/>
</dbReference>
<gene>
    <name evidence="3" type="ORF">DEJ50_31990</name>
</gene>
<sequence length="335" mass="34690">MRAISAGSAVAVVLLAAGCGSGGDTNSAPVGNAVRPAGSEQSIAPGYGADDAYGGSGSGSGSGAAPAHDGAGAKGGPAGRLAVRQVQALGSVVTDGKGFTLYRFDNDTAEPSTSTCDGDCARAWPPVPAEGASASGGIDADLLGEVVRSDGTRQLTIEGWPVYRYAKDRKAGDTLGEGVGDTWHVISLDEEQKEKEEKGKEEKEEEKEEEKQEKAGAELRVARDEELGNIITDGAGMTLYRFDKDSAWPMKIGCLDDCLNTWKPAAPVDRAKVSGIAGKLIGTVQRPDGSEQLTVDCWPVYRFTGDKQPGDTNGHAKQGLWFAVTDTGKKAKAGG</sequence>
<dbReference type="AlphaFoldDB" id="A0A5P2DCJ0"/>
<feature type="compositionally biased region" description="Basic and acidic residues" evidence="1">
    <location>
        <begin position="190"/>
        <end position="202"/>
    </location>
</feature>
<evidence type="ECO:0000313" key="3">
    <source>
        <dbReference type="EMBL" id="QES52806.1"/>
    </source>
</evidence>
<dbReference type="GO" id="GO:0043448">
    <property type="term" value="P:alkane catabolic process"/>
    <property type="evidence" value="ECO:0007669"/>
    <property type="project" value="TreeGrafter"/>
</dbReference>
<name>A0A5P2DCJ0_STRVZ</name>
<evidence type="ECO:0000256" key="1">
    <source>
        <dbReference type="SAM" id="MobiDB-lite"/>
    </source>
</evidence>
<feature type="signal peptide" evidence="2">
    <location>
        <begin position="1"/>
        <end position="22"/>
    </location>
</feature>
<dbReference type="InterPro" id="IPR047910">
    <property type="entry name" value="SCO0930-like"/>
</dbReference>
<organism evidence="3 4">
    <name type="scientific">Streptomyces venezuelae</name>
    <dbReference type="NCBI Taxonomy" id="54571"/>
    <lineage>
        <taxon>Bacteria</taxon>
        <taxon>Bacillati</taxon>
        <taxon>Actinomycetota</taxon>
        <taxon>Actinomycetes</taxon>
        <taxon>Kitasatosporales</taxon>
        <taxon>Streptomycetaceae</taxon>
        <taxon>Streptomyces</taxon>
    </lineage>
</organism>
<dbReference type="PANTHER" id="PTHR39335">
    <property type="entry name" value="BLL4220 PROTEIN"/>
    <property type="match status" value="1"/>
</dbReference>
<evidence type="ECO:0000313" key="4">
    <source>
        <dbReference type="Proteomes" id="UP000325211"/>
    </source>
</evidence>
<dbReference type="OrthoDB" id="597632at2"/>
<dbReference type="NCBIfam" id="NF040526">
    <property type="entry name" value="SCO0930_lipo"/>
    <property type="match status" value="1"/>
</dbReference>
<reference evidence="3 4" key="1">
    <citation type="submission" date="2018-05" db="EMBL/GenBank/DDBJ databases">
        <title>Streptomyces venezuelae.</title>
        <authorList>
            <person name="Kim W."/>
            <person name="Lee N."/>
            <person name="Cho B.-K."/>
        </authorList>
    </citation>
    <scope>NUCLEOTIDE SEQUENCE [LARGE SCALE GENOMIC DNA]</scope>
    <source>
        <strain evidence="3 4">ATCC 21782</strain>
    </source>
</reference>
<feature type="region of interest" description="Disordered" evidence="1">
    <location>
        <begin position="23"/>
        <end position="77"/>
    </location>
</feature>
<keyword evidence="2" id="KW-0732">Signal</keyword>
<feature type="compositionally biased region" description="Low complexity" evidence="1">
    <location>
        <begin position="44"/>
        <end position="53"/>
    </location>
</feature>
<dbReference type="EMBL" id="CP029190">
    <property type="protein sequence ID" value="QES52806.1"/>
    <property type="molecule type" value="Genomic_DNA"/>
</dbReference>
<dbReference type="Pfam" id="PF03640">
    <property type="entry name" value="Lipoprotein_15"/>
    <property type="match status" value="4"/>
</dbReference>
<dbReference type="Proteomes" id="UP000325211">
    <property type="component" value="Chromosome"/>
</dbReference>
<feature type="region of interest" description="Disordered" evidence="1">
    <location>
        <begin position="186"/>
        <end position="216"/>
    </location>
</feature>
<accession>A0A5P2DCJ0</accession>
<dbReference type="PROSITE" id="PS51257">
    <property type="entry name" value="PROKAR_LIPOPROTEIN"/>
    <property type="match status" value="1"/>
</dbReference>
<proteinExistence type="predicted"/>
<protein>
    <recommendedName>
        <fullName evidence="5">Lipoprotein</fullName>
    </recommendedName>
</protein>